<keyword evidence="2" id="KW-1185">Reference proteome</keyword>
<name>K0RSL2_THAOC</name>
<protein>
    <submittedName>
        <fullName evidence="1">Uncharacterized protein</fullName>
    </submittedName>
</protein>
<accession>K0RSL2</accession>
<dbReference type="AlphaFoldDB" id="K0RSL2"/>
<sequence>MDGWIHLHCKNRRPRWTPTLGMIIDRVLLLVTLPLAKRSGPRGPLHLRVPSTSRAGDAVIWPSCDVVELGLYGSGGHPRGVGRRIETTPWFRAACQRCRRGAAEEPSTDIGPEGGVMFPDGHAALQGLSSIPHLTSVAAGFYRNDINGSGTLAVRARSMMSEFAVAPACLIDR</sequence>
<comment type="caution">
    <text evidence="1">The sequence shown here is derived from an EMBL/GenBank/DDBJ whole genome shotgun (WGS) entry which is preliminary data.</text>
</comment>
<evidence type="ECO:0000313" key="1">
    <source>
        <dbReference type="EMBL" id="EJK55339.1"/>
    </source>
</evidence>
<dbReference type="Proteomes" id="UP000266841">
    <property type="component" value="Unassembled WGS sequence"/>
</dbReference>
<dbReference type="EMBL" id="AGNL01034252">
    <property type="protein sequence ID" value="EJK55339.1"/>
    <property type="molecule type" value="Genomic_DNA"/>
</dbReference>
<proteinExistence type="predicted"/>
<organism evidence="1 2">
    <name type="scientific">Thalassiosira oceanica</name>
    <name type="common">Marine diatom</name>
    <dbReference type="NCBI Taxonomy" id="159749"/>
    <lineage>
        <taxon>Eukaryota</taxon>
        <taxon>Sar</taxon>
        <taxon>Stramenopiles</taxon>
        <taxon>Ochrophyta</taxon>
        <taxon>Bacillariophyta</taxon>
        <taxon>Coscinodiscophyceae</taxon>
        <taxon>Thalassiosirophycidae</taxon>
        <taxon>Thalassiosirales</taxon>
        <taxon>Thalassiosiraceae</taxon>
        <taxon>Thalassiosira</taxon>
    </lineage>
</organism>
<evidence type="ECO:0000313" key="2">
    <source>
        <dbReference type="Proteomes" id="UP000266841"/>
    </source>
</evidence>
<reference evidence="1 2" key="1">
    <citation type="journal article" date="2012" name="Genome Biol.">
        <title>Genome and low-iron response of an oceanic diatom adapted to chronic iron limitation.</title>
        <authorList>
            <person name="Lommer M."/>
            <person name="Specht M."/>
            <person name="Roy A.S."/>
            <person name="Kraemer L."/>
            <person name="Andreson R."/>
            <person name="Gutowska M.A."/>
            <person name="Wolf J."/>
            <person name="Bergner S.V."/>
            <person name="Schilhabel M.B."/>
            <person name="Klostermeier U.C."/>
            <person name="Beiko R.G."/>
            <person name="Rosenstiel P."/>
            <person name="Hippler M."/>
            <person name="Laroche J."/>
        </authorList>
    </citation>
    <scope>NUCLEOTIDE SEQUENCE [LARGE SCALE GENOMIC DNA]</scope>
    <source>
        <strain evidence="1 2">CCMP1005</strain>
    </source>
</reference>
<gene>
    <name evidence="1" type="ORF">THAOC_24935</name>
</gene>